<protein>
    <submittedName>
        <fullName evidence="1">Uncharacterized protein</fullName>
    </submittedName>
</protein>
<gene>
    <name evidence="1" type="ORF">HNQ88_004260</name>
</gene>
<comment type="caution">
    <text evidence="1">The sequence shown here is derived from an EMBL/GenBank/DDBJ whole genome shotgun (WGS) entry which is preliminary data.</text>
</comment>
<name>A0AAE3XSF9_9BACT</name>
<sequence length="198" mass="24011">MTKDNLHIDFTVYSPRFQEWTGTDWILEKFKDKIYKTDEYNHELSIKDFDDNLISIIVDDYIVELDKSDNENERISFDGGFQLTLGKIRIDYNCCGEFYNYKNWIKILTERKSSWAEIWIGHPWIYYKIEGGYIVLSNYTEDLNKVEELVRFDFKQFEILLKEWLNEIAIFKGKIKEYIVRKYHDKADYYYGQMIDGE</sequence>
<dbReference type="RefSeq" id="WP_309941764.1">
    <property type="nucleotide sequence ID" value="NZ_AP025305.1"/>
</dbReference>
<organism evidence="1 2">
    <name type="scientific">Aureibacter tunicatorum</name>
    <dbReference type="NCBI Taxonomy" id="866807"/>
    <lineage>
        <taxon>Bacteria</taxon>
        <taxon>Pseudomonadati</taxon>
        <taxon>Bacteroidota</taxon>
        <taxon>Cytophagia</taxon>
        <taxon>Cytophagales</taxon>
        <taxon>Persicobacteraceae</taxon>
        <taxon>Aureibacter</taxon>
    </lineage>
</organism>
<dbReference type="AlphaFoldDB" id="A0AAE3XSF9"/>
<proteinExistence type="predicted"/>
<evidence type="ECO:0000313" key="2">
    <source>
        <dbReference type="Proteomes" id="UP001185092"/>
    </source>
</evidence>
<accession>A0AAE3XSF9</accession>
<evidence type="ECO:0000313" key="1">
    <source>
        <dbReference type="EMBL" id="MDR6241184.1"/>
    </source>
</evidence>
<dbReference type="EMBL" id="JAVDQD010000006">
    <property type="protein sequence ID" value="MDR6241184.1"/>
    <property type="molecule type" value="Genomic_DNA"/>
</dbReference>
<reference evidence="1" key="1">
    <citation type="submission" date="2023-07" db="EMBL/GenBank/DDBJ databases">
        <title>Genomic Encyclopedia of Type Strains, Phase IV (KMG-IV): sequencing the most valuable type-strain genomes for metagenomic binning, comparative biology and taxonomic classification.</title>
        <authorList>
            <person name="Goeker M."/>
        </authorList>
    </citation>
    <scope>NUCLEOTIDE SEQUENCE</scope>
    <source>
        <strain evidence="1">DSM 26174</strain>
    </source>
</reference>
<keyword evidence="2" id="KW-1185">Reference proteome</keyword>
<dbReference type="Proteomes" id="UP001185092">
    <property type="component" value="Unassembled WGS sequence"/>
</dbReference>